<evidence type="ECO:0000313" key="1">
    <source>
        <dbReference type="EMBL" id="GAA3670773.1"/>
    </source>
</evidence>
<protein>
    <submittedName>
        <fullName evidence="1">Uncharacterized protein</fullName>
    </submittedName>
</protein>
<gene>
    <name evidence="1" type="ORF">GCM10023081_06390</name>
</gene>
<accession>A0ABP7BWN4</accession>
<sequence length="154" mass="17234">MATGKRRVEVRASSYETLEIPFDRIRNALDPGTDLTVELLNEGLELVIGRPEDDEGWIALSIDPRKTLWPQWNLGSGKLAQLLEFDLGHPSQEAVASLLLDRLGVHPLLLETDPQDKHGKRWTLWLGNEAIDRGRIMDGPPRSGTLSVLIPGRR</sequence>
<dbReference type="Proteomes" id="UP001500752">
    <property type="component" value="Unassembled WGS sequence"/>
</dbReference>
<reference evidence="2" key="1">
    <citation type="journal article" date="2019" name="Int. J. Syst. Evol. Microbiol.">
        <title>The Global Catalogue of Microorganisms (GCM) 10K type strain sequencing project: providing services to taxonomists for standard genome sequencing and annotation.</title>
        <authorList>
            <consortium name="The Broad Institute Genomics Platform"/>
            <consortium name="The Broad Institute Genome Sequencing Center for Infectious Disease"/>
            <person name="Wu L."/>
            <person name="Ma J."/>
        </authorList>
    </citation>
    <scope>NUCLEOTIDE SEQUENCE [LARGE SCALE GENOMIC DNA]</scope>
    <source>
        <strain evidence="2">JCM 30742</strain>
    </source>
</reference>
<proteinExistence type="predicted"/>
<comment type="caution">
    <text evidence="1">The sequence shown here is derived from an EMBL/GenBank/DDBJ whole genome shotgun (WGS) entry which is preliminary data.</text>
</comment>
<dbReference type="EMBL" id="BAABEO010000008">
    <property type="protein sequence ID" value="GAA3670773.1"/>
    <property type="molecule type" value="Genomic_DNA"/>
</dbReference>
<name>A0ABP7BWN4_9MICC</name>
<dbReference type="RefSeq" id="WP_345148419.1">
    <property type="nucleotide sequence ID" value="NZ_BAABEO010000008.1"/>
</dbReference>
<organism evidence="1 2">
    <name type="scientific">Arthrobacter ginkgonis</name>
    <dbReference type="NCBI Taxonomy" id="1630594"/>
    <lineage>
        <taxon>Bacteria</taxon>
        <taxon>Bacillati</taxon>
        <taxon>Actinomycetota</taxon>
        <taxon>Actinomycetes</taxon>
        <taxon>Micrococcales</taxon>
        <taxon>Micrococcaceae</taxon>
        <taxon>Arthrobacter</taxon>
    </lineage>
</organism>
<evidence type="ECO:0000313" key="2">
    <source>
        <dbReference type="Proteomes" id="UP001500752"/>
    </source>
</evidence>
<keyword evidence="2" id="KW-1185">Reference proteome</keyword>